<proteinExistence type="predicted"/>
<evidence type="ECO:0000313" key="2">
    <source>
        <dbReference type="EMBL" id="KAJ5233767.1"/>
    </source>
</evidence>
<reference evidence="2" key="2">
    <citation type="journal article" date="2023" name="IMA Fungus">
        <title>Comparative genomic study of the Penicillium genus elucidates a diverse pangenome and 15 lateral gene transfer events.</title>
        <authorList>
            <person name="Petersen C."/>
            <person name="Sorensen T."/>
            <person name="Nielsen M.R."/>
            <person name="Sondergaard T.E."/>
            <person name="Sorensen J.L."/>
            <person name="Fitzpatrick D.A."/>
            <person name="Frisvad J.C."/>
            <person name="Nielsen K.L."/>
        </authorList>
    </citation>
    <scope>NUCLEOTIDE SEQUENCE</scope>
    <source>
        <strain evidence="2">IBT 23319</strain>
    </source>
</reference>
<dbReference type="RefSeq" id="XP_056501267.1">
    <property type="nucleotide sequence ID" value="XM_056644453.1"/>
</dbReference>
<organism evidence="2 3">
    <name type="scientific">Penicillium citrinum</name>
    <dbReference type="NCBI Taxonomy" id="5077"/>
    <lineage>
        <taxon>Eukaryota</taxon>
        <taxon>Fungi</taxon>
        <taxon>Dikarya</taxon>
        <taxon>Ascomycota</taxon>
        <taxon>Pezizomycotina</taxon>
        <taxon>Eurotiomycetes</taxon>
        <taxon>Eurotiomycetidae</taxon>
        <taxon>Eurotiales</taxon>
        <taxon>Aspergillaceae</taxon>
        <taxon>Penicillium</taxon>
    </lineage>
</organism>
<dbReference type="GeneID" id="81383620"/>
<name>A0A9W9TPE3_PENCI</name>
<feature type="compositionally biased region" description="Polar residues" evidence="1">
    <location>
        <begin position="69"/>
        <end position="79"/>
    </location>
</feature>
<comment type="caution">
    <text evidence="2">The sequence shown here is derived from an EMBL/GenBank/DDBJ whole genome shotgun (WGS) entry which is preliminary data.</text>
</comment>
<accession>A0A9W9TPE3</accession>
<keyword evidence="3" id="KW-1185">Reference proteome</keyword>
<feature type="region of interest" description="Disordered" evidence="1">
    <location>
        <begin position="68"/>
        <end position="103"/>
    </location>
</feature>
<dbReference type="EMBL" id="JAPQKT010000004">
    <property type="protein sequence ID" value="KAJ5233767.1"/>
    <property type="molecule type" value="Genomic_DNA"/>
</dbReference>
<evidence type="ECO:0000313" key="3">
    <source>
        <dbReference type="Proteomes" id="UP001147733"/>
    </source>
</evidence>
<dbReference type="OrthoDB" id="4331064at2759"/>
<dbReference type="Proteomes" id="UP001147733">
    <property type="component" value="Unassembled WGS sequence"/>
</dbReference>
<protein>
    <submittedName>
        <fullName evidence="2">Uncharacterized protein</fullName>
    </submittedName>
</protein>
<evidence type="ECO:0000256" key="1">
    <source>
        <dbReference type="SAM" id="MobiDB-lite"/>
    </source>
</evidence>
<sequence length="123" mass="13865">MEEIVEYVPLLGFQRYRPYFDDGPTPTMKAKDLDPIITEADAEVHDISQPQQMLTINLGAAILCDDIHNSPNTSTSPDSIRQDCHLPGGGVKSNHQSHKKSSKSRWFSLAGQWYQRRRIGVVN</sequence>
<dbReference type="AlphaFoldDB" id="A0A9W9TPE3"/>
<reference evidence="2" key="1">
    <citation type="submission" date="2022-11" db="EMBL/GenBank/DDBJ databases">
        <authorList>
            <person name="Petersen C."/>
        </authorList>
    </citation>
    <scope>NUCLEOTIDE SEQUENCE</scope>
    <source>
        <strain evidence="2">IBT 23319</strain>
    </source>
</reference>
<gene>
    <name evidence="2" type="ORF">N7469_005533</name>
</gene>